<evidence type="ECO:0000313" key="3">
    <source>
        <dbReference type="Proteomes" id="UP000317835"/>
    </source>
</evidence>
<dbReference type="OrthoDB" id="9781333at2"/>
<dbReference type="KEGG" id="tpla:ElP_05870"/>
<dbReference type="AlphaFoldDB" id="A0A518GVX8"/>
<evidence type="ECO:0000313" key="2">
    <source>
        <dbReference type="EMBL" id="QDV32747.1"/>
    </source>
</evidence>
<feature type="transmembrane region" description="Helical" evidence="1">
    <location>
        <begin position="12"/>
        <end position="33"/>
    </location>
</feature>
<evidence type="ECO:0008006" key="4">
    <source>
        <dbReference type="Google" id="ProtNLM"/>
    </source>
</evidence>
<accession>A0A518GVX8</accession>
<dbReference type="InterPro" id="IPR036465">
    <property type="entry name" value="vWFA_dom_sf"/>
</dbReference>
<reference evidence="2 3" key="1">
    <citation type="submission" date="2019-02" db="EMBL/GenBank/DDBJ databases">
        <title>Deep-cultivation of Planctomycetes and their phenomic and genomic characterization uncovers novel biology.</title>
        <authorList>
            <person name="Wiegand S."/>
            <person name="Jogler M."/>
            <person name="Boedeker C."/>
            <person name="Pinto D."/>
            <person name="Vollmers J."/>
            <person name="Rivas-Marin E."/>
            <person name="Kohn T."/>
            <person name="Peeters S.H."/>
            <person name="Heuer A."/>
            <person name="Rast P."/>
            <person name="Oberbeckmann S."/>
            <person name="Bunk B."/>
            <person name="Jeske O."/>
            <person name="Meyerdierks A."/>
            <person name="Storesund J.E."/>
            <person name="Kallscheuer N."/>
            <person name="Luecker S."/>
            <person name="Lage O.M."/>
            <person name="Pohl T."/>
            <person name="Merkel B.J."/>
            <person name="Hornburger P."/>
            <person name="Mueller R.-W."/>
            <person name="Bruemmer F."/>
            <person name="Labrenz M."/>
            <person name="Spormann A.M."/>
            <person name="Op den Camp H."/>
            <person name="Overmann J."/>
            <person name="Amann R."/>
            <person name="Jetten M.S.M."/>
            <person name="Mascher T."/>
            <person name="Medema M.H."/>
            <person name="Devos D.P."/>
            <person name="Kaster A.-K."/>
            <person name="Ovreas L."/>
            <person name="Rohde M."/>
            <person name="Galperin M.Y."/>
            <person name="Jogler C."/>
        </authorList>
    </citation>
    <scope>NUCLEOTIDE SEQUENCE [LARGE SCALE GENOMIC DNA]</scope>
    <source>
        <strain evidence="2 3">ElP</strain>
    </source>
</reference>
<feature type="transmembrane region" description="Helical" evidence="1">
    <location>
        <begin position="45"/>
        <end position="62"/>
    </location>
</feature>
<name>A0A518GVX8_9BACT</name>
<evidence type="ECO:0000256" key="1">
    <source>
        <dbReference type="SAM" id="Phobius"/>
    </source>
</evidence>
<keyword evidence="1" id="KW-0472">Membrane</keyword>
<keyword evidence="1" id="KW-0812">Transmembrane</keyword>
<proteinExistence type="predicted"/>
<organism evidence="2 3">
    <name type="scientific">Tautonia plasticadhaerens</name>
    <dbReference type="NCBI Taxonomy" id="2527974"/>
    <lineage>
        <taxon>Bacteria</taxon>
        <taxon>Pseudomonadati</taxon>
        <taxon>Planctomycetota</taxon>
        <taxon>Planctomycetia</taxon>
        <taxon>Isosphaerales</taxon>
        <taxon>Isosphaeraceae</taxon>
        <taxon>Tautonia</taxon>
    </lineage>
</organism>
<dbReference type="SUPFAM" id="SSF52317">
    <property type="entry name" value="Class I glutamine amidotransferase-like"/>
    <property type="match status" value="1"/>
</dbReference>
<keyword evidence="3" id="KW-1185">Reference proteome</keyword>
<dbReference type="Gene3D" id="3.40.50.410">
    <property type="entry name" value="von Willebrand factor, type A domain"/>
    <property type="match status" value="1"/>
</dbReference>
<protein>
    <recommendedName>
        <fullName evidence="4">VWFA domain-containing protein</fullName>
    </recommendedName>
</protein>
<sequence>MSERISLSLSPIANWALVVLAAAAVVALTLWPYRTRLRQSADRRKFLVVGLRMVAVLLALLACVRPSVLVLQRVKQDVSLIFMVDSSTSMKIGDEANNRSRWDMARRALDRAGEILGGDEGEPDPESGLSVKYYRFDRSLQAGPPPDEMGEPEGMQSAYGAALLEAVRAEAGAPIAQLVLLGDGASNSGVAPLTAAQNLRAQGVPVTAVGFGSAAAGAGSRDISVTGVQAPEAVFVKNEMEVRGSLRVRGFAGQDLEVELMAEGFGQPVARTTVRVPADSEVLTTPPMRFAPQASGEQLLTVRVADRDGELIASNNSFSTFVSVLPGGLNVLHLQGPGTIWEGKFVTRSLDASREIQANLKVILGPGRGGQPAVPDSDFAPGAHDVYILGDVPATFLTVAQQQLLAQAVDRGAGLIMLGGRDSFGDGGWGASPLANVLPTVMQRGDGQIEPAGGLQVLPNDQALDGFVLQLGSTAPESAAAWAKLPPIPGASRVGAPKPSAVVWAQTPTREPLMVAQDGRGRVIAFGGETWPWYRASEESQEWHRRFWRQAILWLAHQEDQGQSKVELQLDRRRVAVGGSVELTATAIDDQGRPVPDARFEATITPPAGGGGDAAAVPVDLFSQGDRARGTYAASGEPGVYTVEVIGRGPGGSEIGRASSRFLVFQDDLELENPAANIALLQQIAELTGGQFLRPEQLEEFLNALDPEAFSRVETQVEYRLWDNWPFLLLFVGVLGVEWLVRKRMGWV</sequence>
<gene>
    <name evidence="2" type="ORF">ElP_05870</name>
</gene>
<dbReference type="SUPFAM" id="SSF53300">
    <property type="entry name" value="vWA-like"/>
    <property type="match status" value="1"/>
</dbReference>
<dbReference type="InterPro" id="IPR029062">
    <property type="entry name" value="Class_I_gatase-like"/>
</dbReference>
<dbReference type="PANTHER" id="PTHR37947:SF1">
    <property type="entry name" value="BLL2462 PROTEIN"/>
    <property type="match status" value="1"/>
</dbReference>
<keyword evidence="1" id="KW-1133">Transmembrane helix</keyword>
<dbReference type="PANTHER" id="PTHR37947">
    <property type="entry name" value="BLL2462 PROTEIN"/>
    <property type="match status" value="1"/>
</dbReference>
<dbReference type="RefSeq" id="WP_145267063.1">
    <property type="nucleotide sequence ID" value="NZ_CP036426.1"/>
</dbReference>
<dbReference type="Gene3D" id="3.40.50.880">
    <property type="match status" value="1"/>
</dbReference>
<dbReference type="Proteomes" id="UP000317835">
    <property type="component" value="Chromosome"/>
</dbReference>
<dbReference type="EMBL" id="CP036426">
    <property type="protein sequence ID" value="QDV32747.1"/>
    <property type="molecule type" value="Genomic_DNA"/>
</dbReference>